<evidence type="ECO:0000259" key="4">
    <source>
        <dbReference type="PROSITE" id="PS50943"/>
    </source>
</evidence>
<evidence type="ECO:0000256" key="1">
    <source>
        <dbReference type="ARBA" id="ARBA00023125"/>
    </source>
</evidence>
<name>A0A7Y0L5N5_9FIRM</name>
<gene>
    <name evidence="5" type="ORF">HIJ39_13835</name>
</gene>
<dbReference type="PANTHER" id="PTHR46558">
    <property type="entry name" value="TRACRIPTIONAL REGULATORY PROTEIN-RELATED-RELATED"/>
    <property type="match status" value="1"/>
</dbReference>
<keyword evidence="1" id="KW-0238">DNA-binding</keyword>
<reference evidence="5 6" key="1">
    <citation type="submission" date="2020-04" db="EMBL/GenBank/DDBJ databases">
        <authorList>
            <person name="Zhang R."/>
            <person name="Schippers A."/>
        </authorList>
    </citation>
    <scope>NUCLEOTIDE SEQUENCE [LARGE SCALE GENOMIC DNA]</scope>
    <source>
        <strain evidence="5 6">DSM 109850</strain>
    </source>
</reference>
<dbReference type="Pfam" id="PF13560">
    <property type="entry name" value="HTH_31"/>
    <property type="match status" value="1"/>
</dbReference>
<comment type="caution">
    <text evidence="5">The sequence shown here is derived from an EMBL/GenBank/DDBJ whole genome shotgun (WGS) entry which is preliminary data.</text>
</comment>
<evidence type="ECO:0000256" key="3">
    <source>
        <dbReference type="SAM" id="MobiDB-lite"/>
    </source>
</evidence>
<protein>
    <submittedName>
        <fullName evidence="5">Helix-turn-helix domain-containing protein</fullName>
    </submittedName>
</protein>
<dbReference type="InterPro" id="IPR010982">
    <property type="entry name" value="Lambda_DNA-bd_dom_sf"/>
</dbReference>
<organism evidence="5 6">
    <name type="scientific">Sulfobacillus harzensis</name>
    <dbReference type="NCBI Taxonomy" id="2729629"/>
    <lineage>
        <taxon>Bacteria</taxon>
        <taxon>Bacillati</taxon>
        <taxon>Bacillota</taxon>
        <taxon>Clostridia</taxon>
        <taxon>Eubacteriales</taxon>
        <taxon>Clostridiales Family XVII. Incertae Sedis</taxon>
        <taxon>Sulfobacillus</taxon>
    </lineage>
</organism>
<keyword evidence="6" id="KW-1185">Reference proteome</keyword>
<accession>A0A7Y0L5N5</accession>
<sequence>MLGERLRDLRVRAGLSQADVAERVPISASTVSRWESGERRPDLDHLMRLTDILDCSIQDIVDAGELWETWRDEREGLIPMSRLSDASTPEVSGNALASVVMELAQAVRTQAENERRRLEKEKLQILEVESKKAEADRARAAAEKARAEAELILQQSLKASLEAAGLGVPAERGEENAEAEGTVG</sequence>
<evidence type="ECO:0000313" key="6">
    <source>
        <dbReference type="Proteomes" id="UP000533476"/>
    </source>
</evidence>
<dbReference type="Gene3D" id="1.10.260.40">
    <property type="entry name" value="lambda repressor-like DNA-binding domains"/>
    <property type="match status" value="1"/>
</dbReference>
<keyword evidence="2" id="KW-0175">Coiled coil</keyword>
<dbReference type="PROSITE" id="PS50943">
    <property type="entry name" value="HTH_CROC1"/>
    <property type="match status" value="1"/>
</dbReference>
<evidence type="ECO:0000256" key="2">
    <source>
        <dbReference type="SAM" id="Coils"/>
    </source>
</evidence>
<dbReference type="SUPFAM" id="SSF47413">
    <property type="entry name" value="lambda repressor-like DNA-binding domains"/>
    <property type="match status" value="1"/>
</dbReference>
<dbReference type="RefSeq" id="WP_169100689.1">
    <property type="nucleotide sequence ID" value="NZ_JABBVZ010000051.1"/>
</dbReference>
<dbReference type="InterPro" id="IPR001387">
    <property type="entry name" value="Cro/C1-type_HTH"/>
</dbReference>
<proteinExistence type="predicted"/>
<feature type="domain" description="HTH cro/C1-type" evidence="4">
    <location>
        <begin position="6"/>
        <end position="60"/>
    </location>
</feature>
<dbReference type="CDD" id="cd00093">
    <property type="entry name" value="HTH_XRE"/>
    <property type="match status" value="1"/>
</dbReference>
<dbReference type="PANTHER" id="PTHR46558:SF13">
    <property type="entry name" value="HTH-TYPE TRANSCRIPTIONAL REGULATOR IMMR"/>
    <property type="match status" value="1"/>
</dbReference>
<feature type="region of interest" description="Disordered" evidence="3">
    <location>
        <begin position="165"/>
        <end position="184"/>
    </location>
</feature>
<dbReference type="SMART" id="SM00530">
    <property type="entry name" value="HTH_XRE"/>
    <property type="match status" value="1"/>
</dbReference>
<dbReference type="GO" id="GO:0003677">
    <property type="term" value="F:DNA binding"/>
    <property type="evidence" value="ECO:0007669"/>
    <property type="project" value="UniProtKB-KW"/>
</dbReference>
<dbReference type="AlphaFoldDB" id="A0A7Y0L5N5"/>
<dbReference type="Proteomes" id="UP000533476">
    <property type="component" value="Unassembled WGS sequence"/>
</dbReference>
<evidence type="ECO:0000313" key="5">
    <source>
        <dbReference type="EMBL" id="NMP23422.1"/>
    </source>
</evidence>
<dbReference type="EMBL" id="JABBVZ010000051">
    <property type="protein sequence ID" value="NMP23422.1"/>
    <property type="molecule type" value="Genomic_DNA"/>
</dbReference>
<feature type="coiled-coil region" evidence="2">
    <location>
        <begin position="101"/>
        <end position="155"/>
    </location>
</feature>